<dbReference type="PaxDb" id="4097-A0A1S3XXI5"/>
<organism evidence="7">
    <name type="scientific">Nicotiana tabacum</name>
    <name type="common">Common tobacco</name>
    <dbReference type="NCBI Taxonomy" id="4097"/>
    <lineage>
        <taxon>Eukaryota</taxon>
        <taxon>Viridiplantae</taxon>
        <taxon>Streptophyta</taxon>
        <taxon>Embryophyta</taxon>
        <taxon>Tracheophyta</taxon>
        <taxon>Spermatophyta</taxon>
        <taxon>Magnoliopsida</taxon>
        <taxon>eudicotyledons</taxon>
        <taxon>Gunneridae</taxon>
        <taxon>Pentapetalae</taxon>
        <taxon>asterids</taxon>
        <taxon>lamiids</taxon>
        <taxon>Solanales</taxon>
        <taxon>Solanaceae</taxon>
        <taxon>Nicotianoideae</taxon>
        <taxon>Nicotianeae</taxon>
        <taxon>Nicotiana</taxon>
    </lineage>
</organism>
<keyword evidence="3 6" id="KW-0812">Transmembrane</keyword>
<dbReference type="OMA" id="FSGHPTY"/>
<evidence type="ECO:0000256" key="5">
    <source>
        <dbReference type="ARBA" id="ARBA00023136"/>
    </source>
</evidence>
<feature type="transmembrane region" description="Helical" evidence="6">
    <location>
        <begin position="110"/>
        <end position="130"/>
    </location>
</feature>
<dbReference type="Pfam" id="PF04819">
    <property type="entry name" value="DUF716"/>
    <property type="match status" value="1"/>
</dbReference>
<keyword evidence="5 6" id="KW-0472">Membrane</keyword>
<gene>
    <name evidence="7" type="primary">LOC107769839</name>
</gene>
<reference evidence="7" key="1">
    <citation type="submission" date="2025-08" db="UniProtKB">
        <authorList>
            <consortium name="RefSeq"/>
        </authorList>
    </citation>
    <scope>IDENTIFICATION</scope>
</reference>
<dbReference type="GO" id="GO:0016020">
    <property type="term" value="C:membrane"/>
    <property type="evidence" value="ECO:0007669"/>
    <property type="project" value="UniProtKB-SubCell"/>
</dbReference>
<dbReference type="InterPro" id="IPR006904">
    <property type="entry name" value="DUF716"/>
</dbReference>
<dbReference type="AlphaFoldDB" id="A0A1S3XXI5"/>
<evidence type="ECO:0000313" key="7">
    <source>
        <dbReference type="RefSeq" id="XP_016444584.1"/>
    </source>
</evidence>
<dbReference type="OrthoDB" id="1842378at2759"/>
<dbReference type="PANTHER" id="PTHR47830:SF2">
    <property type="entry name" value="PROTEIN, PUTATIVE-RELATED"/>
    <property type="match status" value="1"/>
</dbReference>
<evidence type="ECO:0000256" key="2">
    <source>
        <dbReference type="ARBA" id="ARBA00006948"/>
    </source>
</evidence>
<dbReference type="KEGG" id="nta:107769839"/>
<dbReference type="PANTHER" id="PTHR47830">
    <property type="entry name" value="OS11G0534100 PROTEIN"/>
    <property type="match status" value="1"/>
</dbReference>
<comment type="subcellular location">
    <subcellularLocation>
        <location evidence="1">Membrane</location>
        <topology evidence="1">Multi-pass membrane protein</topology>
    </subcellularLocation>
</comment>
<feature type="transmembrane region" description="Helical" evidence="6">
    <location>
        <begin position="84"/>
        <end position="103"/>
    </location>
</feature>
<comment type="similarity">
    <text evidence="2">Belongs to the TMEM45 family.</text>
</comment>
<feature type="transmembrane region" description="Helical" evidence="6">
    <location>
        <begin position="6"/>
        <end position="29"/>
    </location>
</feature>
<feature type="transmembrane region" description="Helical" evidence="6">
    <location>
        <begin position="150"/>
        <end position="178"/>
    </location>
</feature>
<evidence type="ECO:0000256" key="1">
    <source>
        <dbReference type="ARBA" id="ARBA00004141"/>
    </source>
</evidence>
<feature type="transmembrane region" description="Helical" evidence="6">
    <location>
        <begin position="50"/>
        <end position="72"/>
    </location>
</feature>
<evidence type="ECO:0000256" key="4">
    <source>
        <dbReference type="ARBA" id="ARBA00022989"/>
    </source>
</evidence>
<dbReference type="RefSeq" id="XP_016444584.1">
    <property type="nucleotide sequence ID" value="XM_016589098.1"/>
</dbReference>
<sequence>MSLATHFSAFLFLFTLGIRCLICCISNYLKNPSLYRSRTWYFSEPKWKNLDLYSLLIILPIASFSHVFLFLAFSGTNITYKFSFLQQSLVIFLFWVLLILIIIKESFDLYAILDSFVYCFAGVSFAVEFLMNGKGLVGLSGNVYGHLGELGLVCAGCCLCLAVNPCAFFVEFLFSSVLVLKGTWVLQVGLLLYTDVFCVKGCGNLLAALAKGKNDVKCDLDENKLRGIALMNLLFIVHVVVVMILSLGLFALLNKSKRMRCGDTSGPLLAQVGSEGVLMRPLPELEIE</sequence>
<keyword evidence="4 6" id="KW-1133">Transmembrane helix</keyword>
<evidence type="ECO:0000256" key="3">
    <source>
        <dbReference type="ARBA" id="ARBA00022692"/>
    </source>
</evidence>
<feature type="transmembrane region" description="Helical" evidence="6">
    <location>
        <begin position="190"/>
        <end position="210"/>
    </location>
</feature>
<evidence type="ECO:0000256" key="6">
    <source>
        <dbReference type="SAM" id="Phobius"/>
    </source>
</evidence>
<name>A0A1S3XXI5_TOBAC</name>
<dbReference type="STRING" id="4097.A0A1S3XXI5"/>
<protein>
    <submittedName>
        <fullName evidence="7">Uncharacterized protein</fullName>
    </submittedName>
</protein>
<proteinExistence type="inferred from homology"/>
<feature type="transmembrane region" description="Helical" evidence="6">
    <location>
        <begin position="230"/>
        <end position="253"/>
    </location>
</feature>
<accession>A0A1S3XXI5</accession>